<gene>
    <name evidence="1" type="ORF">ODY93_03965</name>
</gene>
<accession>A0ABT6U9V3</accession>
<proteinExistence type="predicted"/>
<reference evidence="1 2" key="1">
    <citation type="submission" date="2022-09" db="EMBL/GenBank/DDBJ databases">
        <title>The outer-membrane cytochrome OmcA is essential for infection of Shewanella oneidensis by a zebrafish-associated bacteriophage.</title>
        <authorList>
            <person name="Grenfell A.W."/>
            <person name="Intile P."/>
            <person name="Mcfarlane J."/>
            <person name="Leung D."/>
            <person name="Abdalla K."/>
            <person name="Wold M."/>
            <person name="Kees E."/>
            <person name="Gralnick J."/>
        </authorList>
    </citation>
    <scope>NUCLEOTIDE SEQUENCE [LARGE SCALE GENOMIC DNA]</scope>
    <source>
        <strain evidence="1 2">NF-5</strain>
    </source>
</reference>
<keyword evidence="2" id="KW-1185">Reference proteome</keyword>
<evidence type="ECO:0008006" key="3">
    <source>
        <dbReference type="Google" id="ProtNLM"/>
    </source>
</evidence>
<protein>
    <recommendedName>
        <fullName evidence="3">Lipoprotein</fullName>
    </recommendedName>
</protein>
<evidence type="ECO:0000313" key="2">
    <source>
        <dbReference type="Proteomes" id="UP001159075"/>
    </source>
</evidence>
<sequence length="180" mass="19985">MKYLPFYLVLLLTLSGCGNDELPNQLLWEDLPVGASPEYVLKAVDGSKRIDMPAGCAGEGHDDLVRKVGLLIANVEFNVVFEFKDNGLVGVCLYPNMHNFEIPNDGVFAEIKDRFMAKYGKPILEDSNALGIDGVAYQASWLLPPKALIKLWYTRSSLDEGNGSLGILYYLPEIEIEKNN</sequence>
<dbReference type="RefSeq" id="WP_282679054.1">
    <property type="nucleotide sequence ID" value="NZ_JAOTLW010000003.1"/>
</dbReference>
<organism evidence="1 2">
    <name type="scientific">Shewanella xiamenensis</name>
    <dbReference type="NCBI Taxonomy" id="332186"/>
    <lineage>
        <taxon>Bacteria</taxon>
        <taxon>Pseudomonadati</taxon>
        <taxon>Pseudomonadota</taxon>
        <taxon>Gammaproteobacteria</taxon>
        <taxon>Alteromonadales</taxon>
        <taxon>Shewanellaceae</taxon>
        <taxon>Shewanella</taxon>
    </lineage>
</organism>
<dbReference type="Proteomes" id="UP001159075">
    <property type="component" value="Unassembled WGS sequence"/>
</dbReference>
<comment type="caution">
    <text evidence="1">The sequence shown here is derived from an EMBL/GenBank/DDBJ whole genome shotgun (WGS) entry which is preliminary data.</text>
</comment>
<name>A0ABT6U9V3_9GAMM</name>
<dbReference type="PROSITE" id="PS51257">
    <property type="entry name" value="PROKAR_LIPOPROTEIN"/>
    <property type="match status" value="1"/>
</dbReference>
<evidence type="ECO:0000313" key="1">
    <source>
        <dbReference type="EMBL" id="MDI5830712.1"/>
    </source>
</evidence>
<dbReference type="EMBL" id="JAOTLW010000003">
    <property type="protein sequence ID" value="MDI5830712.1"/>
    <property type="molecule type" value="Genomic_DNA"/>
</dbReference>